<dbReference type="GO" id="GO:0015297">
    <property type="term" value="F:antiporter activity"/>
    <property type="evidence" value="ECO:0007669"/>
    <property type="project" value="InterPro"/>
</dbReference>
<keyword evidence="3" id="KW-0813">Transport</keyword>
<evidence type="ECO:0000256" key="4">
    <source>
        <dbReference type="ARBA" id="ARBA00022692"/>
    </source>
</evidence>
<dbReference type="Proteomes" id="UP000034778">
    <property type="component" value="Unassembled WGS sequence"/>
</dbReference>
<sequence length="557" mass="61021">MENSFTLGLFLVTVFALLGGFVAKKFKAPAIVGYILAGVVAGAIFPIKNYGLERLADLGSILLLFSIGLEFSINKFKGLLKRIFAASILQMVIVTIVLYFLLKLFGIDNISSLVLSIGFSMSSTAVIIKMLFDRGESDSVHGKLMVGWLLIQDLAVVPIMILLPFLVSSEEAVFLPVILAFTKSIFLILVAVILGKSVVPFIIHKIAALNSRELLLLTSVSLAVGTALLATFFGISPALGAFIAGFVISESQENHAVFAETRPLKNLFVALFFVTLGFFVTPQVVFVNLGMIIAISILIILVKFVVILIINYIFRFNGKTMVLTALGLSQVGEFAFIIFGSSTILHLMPKETSSTGVAVGLITLLVSPLVYANAFKLWRLLKNRFKMFSSLERSSNTRNNLKDHIIILGFGRVGGWVGKALNDNGIDFLVVDYDQEIITNCLQKGIKAIYGDPTEKEVLEMANVSSAKAVIVAIPDRISQESVIAHIQNLSPNTKIISRVHLDEDWEKLKLLRVDKLVQPEFEAATSIIKNILISMGKSKDEVNRNIKSIRLSHAKI</sequence>
<evidence type="ECO:0000256" key="1">
    <source>
        <dbReference type="ARBA" id="ARBA00004141"/>
    </source>
</evidence>
<dbReference type="InterPro" id="IPR003148">
    <property type="entry name" value="RCK_N"/>
</dbReference>
<accession>A0A0G0A275</accession>
<feature type="transmembrane region" description="Helical" evidence="7">
    <location>
        <begin position="357"/>
        <end position="378"/>
    </location>
</feature>
<dbReference type="Gene3D" id="3.40.50.720">
    <property type="entry name" value="NAD(P)-binding Rossmann-like Domain"/>
    <property type="match status" value="1"/>
</dbReference>
<dbReference type="PANTHER" id="PTHR42751:SF3">
    <property type="entry name" value="SODIUM_GLUTAMATE SYMPORTER"/>
    <property type="match status" value="1"/>
</dbReference>
<proteinExistence type="inferred from homology"/>
<dbReference type="InterPro" id="IPR038770">
    <property type="entry name" value="Na+/solute_symporter_sf"/>
</dbReference>
<dbReference type="GO" id="GO:0016020">
    <property type="term" value="C:membrane"/>
    <property type="evidence" value="ECO:0007669"/>
    <property type="project" value="UniProtKB-SubCell"/>
</dbReference>
<gene>
    <name evidence="9" type="ORF">UR35_C0002G0099</name>
</gene>
<dbReference type="Gene3D" id="1.20.1530.20">
    <property type="match status" value="1"/>
</dbReference>
<evidence type="ECO:0000256" key="7">
    <source>
        <dbReference type="SAM" id="Phobius"/>
    </source>
</evidence>
<dbReference type="PANTHER" id="PTHR42751">
    <property type="entry name" value="SODIUM/HYDROGEN EXCHANGER FAMILY/TRKA DOMAIN PROTEIN"/>
    <property type="match status" value="1"/>
</dbReference>
<evidence type="ECO:0000256" key="2">
    <source>
        <dbReference type="ARBA" id="ARBA00005551"/>
    </source>
</evidence>
<evidence type="ECO:0000256" key="6">
    <source>
        <dbReference type="ARBA" id="ARBA00023136"/>
    </source>
</evidence>
<feature type="transmembrane region" description="Helical" evidence="7">
    <location>
        <begin position="173"/>
        <end position="194"/>
    </location>
</feature>
<dbReference type="InterPro" id="IPR036291">
    <property type="entry name" value="NAD(P)-bd_dom_sf"/>
</dbReference>
<dbReference type="STRING" id="1618566.UR35_C0002G0099"/>
<dbReference type="GO" id="GO:0006813">
    <property type="term" value="P:potassium ion transport"/>
    <property type="evidence" value="ECO:0007669"/>
    <property type="project" value="InterPro"/>
</dbReference>
<evidence type="ECO:0000256" key="3">
    <source>
        <dbReference type="ARBA" id="ARBA00022448"/>
    </source>
</evidence>
<dbReference type="PROSITE" id="PS51201">
    <property type="entry name" value="RCK_N"/>
    <property type="match status" value="1"/>
</dbReference>
<feature type="transmembrane region" description="Helical" evidence="7">
    <location>
        <begin position="291"/>
        <end position="314"/>
    </location>
</feature>
<feature type="transmembrane region" description="Helical" evidence="7">
    <location>
        <begin position="30"/>
        <end position="48"/>
    </location>
</feature>
<evidence type="ECO:0000313" key="9">
    <source>
        <dbReference type="EMBL" id="KKP45266.1"/>
    </source>
</evidence>
<keyword evidence="6 7" id="KW-0472">Membrane</keyword>
<dbReference type="Pfam" id="PF02254">
    <property type="entry name" value="TrkA_N"/>
    <property type="match status" value="1"/>
</dbReference>
<reference evidence="9 10" key="1">
    <citation type="journal article" date="2015" name="Nature">
        <title>rRNA introns, odd ribosomes, and small enigmatic genomes across a large radiation of phyla.</title>
        <authorList>
            <person name="Brown C.T."/>
            <person name="Hug L.A."/>
            <person name="Thomas B.C."/>
            <person name="Sharon I."/>
            <person name="Castelle C.J."/>
            <person name="Singh A."/>
            <person name="Wilkins M.J."/>
            <person name="Williams K.H."/>
            <person name="Banfield J.F."/>
        </authorList>
    </citation>
    <scope>NUCLEOTIDE SEQUENCE [LARGE SCALE GENOMIC DNA]</scope>
</reference>
<feature type="transmembrane region" description="Helical" evidence="7">
    <location>
        <begin position="113"/>
        <end position="132"/>
    </location>
</feature>
<dbReference type="SUPFAM" id="SSF51735">
    <property type="entry name" value="NAD(P)-binding Rossmann-fold domains"/>
    <property type="match status" value="1"/>
</dbReference>
<name>A0A0G0A275_9BACT</name>
<comment type="caution">
    <text evidence="9">The sequence shown here is derived from an EMBL/GenBank/DDBJ whole genome shotgun (WGS) entry which is preliminary data.</text>
</comment>
<dbReference type="PATRIC" id="fig|1618566.3.peg.280"/>
<keyword evidence="5 7" id="KW-1133">Transmembrane helix</keyword>
<evidence type="ECO:0000259" key="8">
    <source>
        <dbReference type="PROSITE" id="PS51201"/>
    </source>
</evidence>
<feature type="transmembrane region" description="Helical" evidence="7">
    <location>
        <begin position="321"/>
        <end position="345"/>
    </location>
</feature>
<dbReference type="InterPro" id="IPR006153">
    <property type="entry name" value="Cation/H_exchanger_TM"/>
</dbReference>
<comment type="subcellular location">
    <subcellularLocation>
        <location evidence="1">Membrane</location>
        <topology evidence="1">Multi-pass membrane protein</topology>
    </subcellularLocation>
</comment>
<organism evidence="9 10">
    <name type="scientific">Candidatus Woesebacteria bacterium GW2011_GWB1_33_22</name>
    <dbReference type="NCBI Taxonomy" id="1618566"/>
    <lineage>
        <taxon>Bacteria</taxon>
        <taxon>Candidatus Woeseibacteriota</taxon>
    </lineage>
</organism>
<feature type="transmembrane region" description="Helical" evidence="7">
    <location>
        <begin position="6"/>
        <end position="23"/>
    </location>
</feature>
<dbReference type="AlphaFoldDB" id="A0A0G0A275"/>
<feature type="transmembrane region" description="Helical" evidence="7">
    <location>
        <begin position="266"/>
        <end position="285"/>
    </location>
</feature>
<protein>
    <submittedName>
        <fullName evidence="9">Sodium/hydrogen exchanger</fullName>
    </submittedName>
</protein>
<feature type="transmembrane region" description="Helical" evidence="7">
    <location>
        <begin position="83"/>
        <end position="101"/>
    </location>
</feature>
<feature type="transmembrane region" description="Helical" evidence="7">
    <location>
        <begin position="144"/>
        <end position="167"/>
    </location>
</feature>
<comment type="similarity">
    <text evidence="2">Belongs to the monovalent cation:proton antiporter 2 (CPA2) transporter (TC 2.A.37) family.</text>
</comment>
<dbReference type="Pfam" id="PF00999">
    <property type="entry name" value="Na_H_Exchanger"/>
    <property type="match status" value="1"/>
</dbReference>
<keyword evidence="4 7" id="KW-0812">Transmembrane</keyword>
<feature type="domain" description="RCK N-terminal" evidence="8">
    <location>
        <begin position="402"/>
        <end position="518"/>
    </location>
</feature>
<evidence type="ECO:0000313" key="10">
    <source>
        <dbReference type="Proteomes" id="UP000034778"/>
    </source>
</evidence>
<dbReference type="GO" id="GO:1902600">
    <property type="term" value="P:proton transmembrane transport"/>
    <property type="evidence" value="ECO:0007669"/>
    <property type="project" value="InterPro"/>
</dbReference>
<dbReference type="EMBL" id="LBOW01000002">
    <property type="protein sequence ID" value="KKP45266.1"/>
    <property type="molecule type" value="Genomic_DNA"/>
</dbReference>
<evidence type="ECO:0000256" key="5">
    <source>
        <dbReference type="ARBA" id="ARBA00022989"/>
    </source>
</evidence>